<dbReference type="AlphaFoldDB" id="X1ME90"/>
<reference evidence="1" key="1">
    <citation type="journal article" date="2014" name="Front. Microbiol.">
        <title>High frequency of phylogenetically diverse reductive dehalogenase-homologous genes in deep subseafloor sedimentary metagenomes.</title>
        <authorList>
            <person name="Kawai M."/>
            <person name="Futagami T."/>
            <person name="Toyoda A."/>
            <person name="Takaki Y."/>
            <person name="Nishi S."/>
            <person name="Hori S."/>
            <person name="Arai W."/>
            <person name="Tsubouchi T."/>
            <person name="Morono Y."/>
            <person name="Uchiyama I."/>
            <person name="Ito T."/>
            <person name="Fujiyama A."/>
            <person name="Inagaki F."/>
            <person name="Takami H."/>
        </authorList>
    </citation>
    <scope>NUCLEOTIDE SEQUENCE</scope>
    <source>
        <strain evidence="1">Expedition CK06-06</strain>
    </source>
</reference>
<accession>X1ME90</accession>
<feature type="non-terminal residue" evidence="1">
    <location>
        <position position="49"/>
    </location>
</feature>
<sequence length="49" mass="5921">MKKKKKQLTVAYEHEKNIPALQEGFRVLNEDLKQNLKRYAKQNHKKKNL</sequence>
<evidence type="ECO:0000313" key="1">
    <source>
        <dbReference type="EMBL" id="GAI16416.1"/>
    </source>
</evidence>
<proteinExistence type="predicted"/>
<name>X1ME90_9ZZZZ</name>
<gene>
    <name evidence="1" type="ORF">S06H3_11501</name>
</gene>
<organism evidence="1">
    <name type="scientific">marine sediment metagenome</name>
    <dbReference type="NCBI Taxonomy" id="412755"/>
    <lineage>
        <taxon>unclassified sequences</taxon>
        <taxon>metagenomes</taxon>
        <taxon>ecological metagenomes</taxon>
    </lineage>
</organism>
<dbReference type="EMBL" id="BARV01005593">
    <property type="protein sequence ID" value="GAI16416.1"/>
    <property type="molecule type" value="Genomic_DNA"/>
</dbReference>
<protein>
    <submittedName>
        <fullName evidence="1">Uncharacterized protein</fullName>
    </submittedName>
</protein>
<comment type="caution">
    <text evidence="1">The sequence shown here is derived from an EMBL/GenBank/DDBJ whole genome shotgun (WGS) entry which is preliminary data.</text>
</comment>